<protein>
    <submittedName>
        <fullName evidence="2">Uncharacterized protein</fullName>
    </submittedName>
</protein>
<reference evidence="2 3" key="1">
    <citation type="journal article" date="2017" name="Mol. Ecol.">
        <title>Comparative and population genomic landscape of Phellinus noxius: A hypervariable fungus causing root rot in trees.</title>
        <authorList>
            <person name="Chung C.L."/>
            <person name="Lee T.J."/>
            <person name="Akiba M."/>
            <person name="Lee H.H."/>
            <person name="Kuo T.H."/>
            <person name="Liu D."/>
            <person name="Ke H.M."/>
            <person name="Yokoi T."/>
            <person name="Roa M.B."/>
            <person name="Lu M.J."/>
            <person name="Chang Y.Y."/>
            <person name="Ann P.J."/>
            <person name="Tsai J.N."/>
            <person name="Chen C.Y."/>
            <person name="Tzean S.S."/>
            <person name="Ota Y."/>
            <person name="Hattori T."/>
            <person name="Sahashi N."/>
            <person name="Liou R.F."/>
            <person name="Kikuchi T."/>
            <person name="Tsai I.J."/>
        </authorList>
    </citation>
    <scope>NUCLEOTIDE SEQUENCE [LARGE SCALE GENOMIC DNA]</scope>
    <source>
        <strain evidence="2 3">FFPRI411160</strain>
    </source>
</reference>
<gene>
    <name evidence="2" type="ORF">PNOK_0879000</name>
</gene>
<evidence type="ECO:0000313" key="2">
    <source>
        <dbReference type="EMBL" id="PAV15932.1"/>
    </source>
</evidence>
<keyword evidence="3" id="KW-1185">Reference proteome</keyword>
<name>A0A286U8M7_9AGAM</name>
<accession>A0A286U8M7</accession>
<evidence type="ECO:0000313" key="3">
    <source>
        <dbReference type="Proteomes" id="UP000217199"/>
    </source>
</evidence>
<dbReference type="AlphaFoldDB" id="A0A286U8M7"/>
<sequence>MKSPARSKRMEYVYKESLACYFPIYYTGPQAILRAIPAHIFQQREVQRYRQSILGNVYQRSVQLEPLLLPDEPKEVSLTEALGVLVRGREKIPVQKEIEPLHVAKDNTGLPRGPRGLFSPTGTMRKTAYTFSTSKNHIKQLQGNGYSFVPDNNVPLISSPTTNPLEVGPSVPFSKPISKVKKETTSRVEPSVPTVNYPQEMFICTQTSTPSTSKSDANVETLKPPVTKSIMTSTNYHMSSSIKSTSSSVIRSPRPQKYVSENLLKLQAEIEKARKQVENIDANYKRLEEQHKRAKMLKKRIDEQQKHLETHVLIK</sequence>
<dbReference type="Proteomes" id="UP000217199">
    <property type="component" value="Unassembled WGS sequence"/>
</dbReference>
<organism evidence="2 3">
    <name type="scientific">Pyrrhoderma noxium</name>
    <dbReference type="NCBI Taxonomy" id="2282107"/>
    <lineage>
        <taxon>Eukaryota</taxon>
        <taxon>Fungi</taxon>
        <taxon>Dikarya</taxon>
        <taxon>Basidiomycota</taxon>
        <taxon>Agaricomycotina</taxon>
        <taxon>Agaricomycetes</taxon>
        <taxon>Hymenochaetales</taxon>
        <taxon>Hymenochaetaceae</taxon>
        <taxon>Pyrrhoderma</taxon>
    </lineage>
</organism>
<dbReference type="EMBL" id="NBII01000009">
    <property type="protein sequence ID" value="PAV15932.1"/>
    <property type="molecule type" value="Genomic_DNA"/>
</dbReference>
<proteinExistence type="predicted"/>
<comment type="caution">
    <text evidence="2">The sequence shown here is derived from an EMBL/GenBank/DDBJ whole genome shotgun (WGS) entry which is preliminary data.</text>
</comment>
<feature type="coiled-coil region" evidence="1">
    <location>
        <begin position="256"/>
        <end position="307"/>
    </location>
</feature>
<keyword evidence="1" id="KW-0175">Coiled coil</keyword>
<evidence type="ECO:0000256" key="1">
    <source>
        <dbReference type="SAM" id="Coils"/>
    </source>
</evidence>
<dbReference type="InParanoid" id="A0A286U8M7"/>